<proteinExistence type="predicted"/>
<evidence type="ECO:0000313" key="2">
    <source>
        <dbReference type="EMBL" id="RRT51290.1"/>
    </source>
</evidence>
<feature type="non-terminal residue" evidence="2">
    <location>
        <position position="98"/>
    </location>
</feature>
<name>A0A426YI04_ENSVE</name>
<dbReference type="AlphaFoldDB" id="A0A426YI04"/>
<dbReference type="EMBL" id="AMZH03012300">
    <property type="protein sequence ID" value="RRT51290.1"/>
    <property type="molecule type" value="Genomic_DNA"/>
</dbReference>
<accession>A0A426YI04</accession>
<evidence type="ECO:0000313" key="3">
    <source>
        <dbReference type="Proteomes" id="UP000287651"/>
    </source>
</evidence>
<gene>
    <name evidence="2" type="ORF">B296_00051201</name>
</gene>
<sequence length="98" mass="10900">MADGFTWLNAGRRKPVSKRGCSRGQGFPEGRGESSAGWSSVSDEAVVLFAALDDARKVFEEKEGEQRRPGRRYEQTMRWSAEETAASFRPADETAEGR</sequence>
<dbReference type="Proteomes" id="UP000287651">
    <property type="component" value="Unassembled WGS sequence"/>
</dbReference>
<protein>
    <submittedName>
        <fullName evidence="2">Uncharacterized protein</fullName>
    </submittedName>
</protein>
<evidence type="ECO:0000256" key="1">
    <source>
        <dbReference type="SAM" id="MobiDB-lite"/>
    </source>
</evidence>
<feature type="compositionally biased region" description="Basic residues" evidence="1">
    <location>
        <begin position="11"/>
        <end position="21"/>
    </location>
</feature>
<comment type="caution">
    <text evidence="2">The sequence shown here is derived from an EMBL/GenBank/DDBJ whole genome shotgun (WGS) entry which is preliminary data.</text>
</comment>
<reference evidence="2 3" key="1">
    <citation type="journal article" date="2014" name="Agronomy (Basel)">
        <title>A Draft Genome Sequence for Ensete ventricosum, the Drought-Tolerant Tree Against Hunger.</title>
        <authorList>
            <person name="Harrison J."/>
            <person name="Moore K.A."/>
            <person name="Paszkiewicz K."/>
            <person name="Jones T."/>
            <person name="Grant M."/>
            <person name="Ambacheew D."/>
            <person name="Muzemil S."/>
            <person name="Studholme D.J."/>
        </authorList>
    </citation>
    <scope>NUCLEOTIDE SEQUENCE [LARGE SCALE GENOMIC DNA]</scope>
</reference>
<organism evidence="2 3">
    <name type="scientific">Ensete ventricosum</name>
    <name type="common">Abyssinian banana</name>
    <name type="synonym">Musa ensete</name>
    <dbReference type="NCBI Taxonomy" id="4639"/>
    <lineage>
        <taxon>Eukaryota</taxon>
        <taxon>Viridiplantae</taxon>
        <taxon>Streptophyta</taxon>
        <taxon>Embryophyta</taxon>
        <taxon>Tracheophyta</taxon>
        <taxon>Spermatophyta</taxon>
        <taxon>Magnoliopsida</taxon>
        <taxon>Liliopsida</taxon>
        <taxon>Zingiberales</taxon>
        <taxon>Musaceae</taxon>
        <taxon>Ensete</taxon>
    </lineage>
</organism>
<feature type="compositionally biased region" description="Basic and acidic residues" evidence="1">
    <location>
        <begin position="60"/>
        <end position="75"/>
    </location>
</feature>
<feature type="region of interest" description="Disordered" evidence="1">
    <location>
        <begin position="1"/>
        <end position="39"/>
    </location>
</feature>
<feature type="region of interest" description="Disordered" evidence="1">
    <location>
        <begin position="60"/>
        <end position="98"/>
    </location>
</feature>